<keyword evidence="1" id="KW-0805">Transcription regulation</keyword>
<dbReference type="EMBL" id="CP012040">
    <property type="protein sequence ID" value="AKP51612.1"/>
    <property type="molecule type" value="Genomic_DNA"/>
</dbReference>
<evidence type="ECO:0000313" key="5">
    <source>
        <dbReference type="EMBL" id="AKP51612.1"/>
    </source>
</evidence>
<organism evidence="5 6">
    <name type="scientific">Cyclobacterium amurskyense</name>
    <dbReference type="NCBI Taxonomy" id="320787"/>
    <lineage>
        <taxon>Bacteria</taxon>
        <taxon>Pseudomonadati</taxon>
        <taxon>Bacteroidota</taxon>
        <taxon>Cytophagia</taxon>
        <taxon>Cytophagales</taxon>
        <taxon>Cyclobacteriaceae</taxon>
        <taxon>Cyclobacterium</taxon>
    </lineage>
</organism>
<dbReference type="PATRIC" id="fig|320787.5.peg.2409"/>
<keyword evidence="3" id="KW-0804">Transcription</keyword>
<accession>A0A0H4PTF9</accession>
<dbReference type="OrthoDB" id="8231503at2"/>
<reference evidence="5 6" key="1">
    <citation type="submission" date="2015-07" db="EMBL/GenBank/DDBJ databases">
        <authorList>
            <person name="Kim K.M."/>
        </authorList>
    </citation>
    <scope>NUCLEOTIDE SEQUENCE [LARGE SCALE GENOMIC DNA]</scope>
    <source>
        <strain evidence="5 6">KCTC 12363</strain>
    </source>
</reference>
<dbReference type="PANTHER" id="PTHR33204:SF39">
    <property type="entry name" value="TRANSCRIPTIONAL REGULATORY PROTEIN"/>
    <property type="match status" value="1"/>
</dbReference>
<evidence type="ECO:0000256" key="3">
    <source>
        <dbReference type="ARBA" id="ARBA00023163"/>
    </source>
</evidence>
<dbReference type="Gene3D" id="1.10.10.10">
    <property type="entry name" value="Winged helix-like DNA-binding domain superfamily/Winged helix DNA-binding domain"/>
    <property type="match status" value="1"/>
</dbReference>
<dbReference type="AlphaFoldDB" id="A0A0H4PTF9"/>
<dbReference type="KEGG" id="camu:CA2015_2191"/>
<dbReference type="PANTHER" id="PTHR33204">
    <property type="entry name" value="TRANSCRIPTIONAL REGULATOR, MARR FAMILY"/>
    <property type="match status" value="1"/>
</dbReference>
<dbReference type="RefSeq" id="WP_048641928.1">
    <property type="nucleotide sequence ID" value="NZ_CP012040.1"/>
</dbReference>
<keyword evidence="2" id="KW-0238">DNA-binding</keyword>
<evidence type="ECO:0000313" key="6">
    <source>
        <dbReference type="Proteomes" id="UP000036520"/>
    </source>
</evidence>
<sequence length="125" mass="14403">MGKKIFEKNENIENCPVRNVIDRIGDKWSMLIILLLAEEQVLRFNEIHKCIGTISQKMLTVTLKSLESDGLVKRTVFPQIPPKVEYELTHRGKSLLPHLLALTEWANNNMSDIKASREQYEKVNA</sequence>
<protein>
    <submittedName>
        <fullName evidence="5">Transcriptional regulator, HxlR family</fullName>
    </submittedName>
</protein>
<dbReference type="Pfam" id="PF01638">
    <property type="entry name" value="HxlR"/>
    <property type="match status" value="1"/>
</dbReference>
<dbReference type="InterPro" id="IPR036390">
    <property type="entry name" value="WH_DNA-bd_sf"/>
</dbReference>
<evidence type="ECO:0000256" key="1">
    <source>
        <dbReference type="ARBA" id="ARBA00023015"/>
    </source>
</evidence>
<evidence type="ECO:0000259" key="4">
    <source>
        <dbReference type="PROSITE" id="PS51118"/>
    </source>
</evidence>
<dbReference type="GO" id="GO:0003677">
    <property type="term" value="F:DNA binding"/>
    <property type="evidence" value="ECO:0007669"/>
    <property type="project" value="UniProtKB-KW"/>
</dbReference>
<proteinExistence type="predicted"/>
<gene>
    <name evidence="5" type="ORF">CA2015_2191</name>
</gene>
<dbReference type="InterPro" id="IPR002577">
    <property type="entry name" value="HTH_HxlR"/>
</dbReference>
<name>A0A0H4PTF9_9BACT</name>
<dbReference type="STRING" id="320787.CA2015_2191"/>
<dbReference type="SUPFAM" id="SSF46785">
    <property type="entry name" value="Winged helix' DNA-binding domain"/>
    <property type="match status" value="1"/>
</dbReference>
<feature type="domain" description="HTH hxlR-type" evidence="4">
    <location>
        <begin position="15"/>
        <end position="114"/>
    </location>
</feature>
<keyword evidence="6" id="KW-1185">Reference proteome</keyword>
<evidence type="ECO:0000256" key="2">
    <source>
        <dbReference type="ARBA" id="ARBA00023125"/>
    </source>
</evidence>
<dbReference type="InterPro" id="IPR036388">
    <property type="entry name" value="WH-like_DNA-bd_sf"/>
</dbReference>
<dbReference type="Proteomes" id="UP000036520">
    <property type="component" value="Chromosome"/>
</dbReference>
<dbReference type="PROSITE" id="PS51118">
    <property type="entry name" value="HTH_HXLR"/>
    <property type="match status" value="1"/>
</dbReference>